<gene>
    <name evidence="10" type="ORF">DdX_16199</name>
</gene>
<evidence type="ECO:0000256" key="4">
    <source>
        <dbReference type="ARBA" id="ARBA00022807"/>
    </source>
</evidence>
<feature type="compositionally biased region" description="Acidic residues" evidence="7">
    <location>
        <begin position="413"/>
        <end position="423"/>
    </location>
</feature>
<keyword evidence="11" id="KW-1185">Reference proteome</keyword>
<feature type="chain" id="PRO_5041920453" evidence="8">
    <location>
        <begin position="24"/>
        <end position="557"/>
    </location>
</feature>
<dbReference type="InterPro" id="IPR000169">
    <property type="entry name" value="Pept_cys_AS"/>
</dbReference>
<evidence type="ECO:0000313" key="10">
    <source>
        <dbReference type="EMBL" id="KAI1701240.1"/>
    </source>
</evidence>
<dbReference type="InterPro" id="IPR038765">
    <property type="entry name" value="Papain-like_cys_pep_sf"/>
</dbReference>
<protein>
    <submittedName>
        <fullName evidence="10">Papain family cysteine protease domain-containing protein</fullName>
    </submittedName>
</protein>
<dbReference type="InterPro" id="IPR013128">
    <property type="entry name" value="Peptidase_C1A"/>
</dbReference>
<dbReference type="CDD" id="cd02248">
    <property type="entry name" value="Peptidase_C1A"/>
    <property type="match status" value="1"/>
</dbReference>
<keyword evidence="2 10" id="KW-0645">Protease</keyword>
<dbReference type="PANTHER" id="PTHR12411">
    <property type="entry name" value="CYSTEINE PROTEASE FAMILY C1-RELATED"/>
    <property type="match status" value="1"/>
</dbReference>
<evidence type="ECO:0000256" key="6">
    <source>
        <dbReference type="SAM" id="Coils"/>
    </source>
</evidence>
<keyword evidence="4" id="KW-0788">Thiol protease</keyword>
<evidence type="ECO:0000256" key="8">
    <source>
        <dbReference type="SAM" id="SignalP"/>
    </source>
</evidence>
<evidence type="ECO:0000256" key="7">
    <source>
        <dbReference type="SAM" id="MobiDB-lite"/>
    </source>
</evidence>
<dbReference type="InterPro" id="IPR039417">
    <property type="entry name" value="Peptidase_C1A_papain-like"/>
</dbReference>
<feature type="compositionally biased region" description="Polar residues" evidence="7">
    <location>
        <begin position="514"/>
        <end position="523"/>
    </location>
</feature>
<evidence type="ECO:0000256" key="5">
    <source>
        <dbReference type="ARBA" id="ARBA00023157"/>
    </source>
</evidence>
<feature type="signal peptide" evidence="8">
    <location>
        <begin position="1"/>
        <end position="23"/>
    </location>
</feature>
<evidence type="ECO:0000256" key="1">
    <source>
        <dbReference type="ARBA" id="ARBA00008455"/>
    </source>
</evidence>
<organism evidence="10 11">
    <name type="scientific">Ditylenchus destructor</name>
    <dbReference type="NCBI Taxonomy" id="166010"/>
    <lineage>
        <taxon>Eukaryota</taxon>
        <taxon>Metazoa</taxon>
        <taxon>Ecdysozoa</taxon>
        <taxon>Nematoda</taxon>
        <taxon>Chromadorea</taxon>
        <taxon>Rhabditida</taxon>
        <taxon>Tylenchina</taxon>
        <taxon>Tylenchomorpha</taxon>
        <taxon>Sphaerularioidea</taxon>
        <taxon>Anguinidae</taxon>
        <taxon>Anguininae</taxon>
        <taxon>Ditylenchus</taxon>
    </lineage>
</organism>
<feature type="region of interest" description="Disordered" evidence="7">
    <location>
        <begin position="510"/>
        <end position="535"/>
    </location>
</feature>
<evidence type="ECO:0000313" key="11">
    <source>
        <dbReference type="Proteomes" id="UP001201812"/>
    </source>
</evidence>
<feature type="region of interest" description="Disordered" evidence="7">
    <location>
        <begin position="408"/>
        <end position="448"/>
    </location>
</feature>
<keyword evidence="3" id="KW-0378">Hydrolase</keyword>
<dbReference type="GO" id="GO:0008234">
    <property type="term" value="F:cysteine-type peptidase activity"/>
    <property type="evidence" value="ECO:0007669"/>
    <property type="project" value="UniProtKB-KW"/>
</dbReference>
<dbReference type="Gene3D" id="3.90.70.10">
    <property type="entry name" value="Cysteine proteinases"/>
    <property type="match status" value="1"/>
</dbReference>
<evidence type="ECO:0000256" key="3">
    <source>
        <dbReference type="ARBA" id="ARBA00022801"/>
    </source>
</evidence>
<dbReference type="SUPFAM" id="SSF54001">
    <property type="entry name" value="Cysteine proteinases"/>
    <property type="match status" value="1"/>
</dbReference>
<proteinExistence type="inferred from homology"/>
<dbReference type="EMBL" id="JAKKPZ010000123">
    <property type="protein sequence ID" value="KAI1701240.1"/>
    <property type="molecule type" value="Genomic_DNA"/>
</dbReference>
<dbReference type="PROSITE" id="PS00139">
    <property type="entry name" value="THIOL_PROTEASE_CYS"/>
    <property type="match status" value="1"/>
</dbReference>
<dbReference type="InterPro" id="IPR000668">
    <property type="entry name" value="Peptidase_C1A_C"/>
</dbReference>
<keyword evidence="8" id="KW-0732">Signal</keyword>
<feature type="coiled-coil region" evidence="6">
    <location>
        <begin position="454"/>
        <end position="509"/>
    </location>
</feature>
<sequence>MFPLYNFFNIILCITLHVKFGFADSIVVDTLGQNDDDGPPDGWNPSRTDIDEWNEYKKQFPDINRQHGETKGHKCSNGRCGSSSSEKANITEYWSNISERERVFAFVTSKNLTEEHNSKFAQSLVTFKLSLNHLADVPLSYIRKRNNYKVRSKKHKRNIYATIPKSDKGKENENLNRRKRETPDSKDYMRFMTPVRNQGQCGSCWAFSSTAALEAHYNMAVNNDAGTLTAFAPQQLVDCLAPTSAGDYGCSGNYIDSALLYAKQNNGIAKETSYPYTAMDGYCHSDSSSSWQRAHITSYHYYYLDANIDENTLKDTLAEVGPIVVVIDSNAPKFALYAGGVYYDPDCTENPVHAMLLVGYGTDPNFGDYWLIKNSWDTTWGENGYMRLARNRGNHCGITVETAYPVVVGSDDTTNDSNDEDSGSTDSTNDSLSEHSDNISIGQVTKQTWGSSDVDEWNQYIAKYTEKVNKWNQKMANSAGTTSDWERNNEQYKKLTAEYKRKMKEYNRRFPGAANSSPNNSAEYDSAGDCSDDCDVTMSENSDDFDGFDDEFDMSDI</sequence>
<name>A0AAD4QWX0_9BILA</name>
<feature type="compositionally biased region" description="Polar residues" evidence="7">
    <location>
        <begin position="438"/>
        <end position="448"/>
    </location>
</feature>
<dbReference type="GO" id="GO:0006508">
    <property type="term" value="P:proteolysis"/>
    <property type="evidence" value="ECO:0007669"/>
    <property type="project" value="UniProtKB-KW"/>
</dbReference>
<comment type="similarity">
    <text evidence="1">Belongs to the peptidase C1 family.</text>
</comment>
<evidence type="ECO:0000256" key="2">
    <source>
        <dbReference type="ARBA" id="ARBA00022670"/>
    </source>
</evidence>
<dbReference type="Proteomes" id="UP001201812">
    <property type="component" value="Unassembled WGS sequence"/>
</dbReference>
<comment type="caution">
    <text evidence="10">The sequence shown here is derived from an EMBL/GenBank/DDBJ whole genome shotgun (WGS) entry which is preliminary data.</text>
</comment>
<feature type="domain" description="Peptidase C1A papain C-terminal" evidence="9">
    <location>
        <begin position="182"/>
        <end position="406"/>
    </location>
</feature>
<keyword evidence="6" id="KW-0175">Coiled coil</keyword>
<dbReference type="AlphaFoldDB" id="A0AAD4QWX0"/>
<dbReference type="SMART" id="SM00645">
    <property type="entry name" value="Pept_C1"/>
    <property type="match status" value="1"/>
</dbReference>
<dbReference type="PRINTS" id="PR00705">
    <property type="entry name" value="PAPAIN"/>
</dbReference>
<evidence type="ECO:0000259" key="9">
    <source>
        <dbReference type="SMART" id="SM00645"/>
    </source>
</evidence>
<dbReference type="InterPro" id="IPR025661">
    <property type="entry name" value="Pept_asp_AS"/>
</dbReference>
<accession>A0AAD4QWX0</accession>
<dbReference type="PROSITE" id="PS00640">
    <property type="entry name" value="THIOL_PROTEASE_ASN"/>
    <property type="match status" value="1"/>
</dbReference>
<dbReference type="FunFam" id="3.90.70.10:FF:000332">
    <property type="entry name" value="Cathepsin L1"/>
    <property type="match status" value="1"/>
</dbReference>
<feature type="compositionally biased region" description="Basic and acidic residues" evidence="7">
    <location>
        <begin position="165"/>
        <end position="185"/>
    </location>
</feature>
<reference evidence="10" key="1">
    <citation type="submission" date="2022-01" db="EMBL/GenBank/DDBJ databases">
        <title>Genome Sequence Resource for Two Populations of Ditylenchus destructor, the Migratory Endoparasitic Phytonematode.</title>
        <authorList>
            <person name="Zhang H."/>
            <person name="Lin R."/>
            <person name="Xie B."/>
        </authorList>
    </citation>
    <scope>NUCLEOTIDE SEQUENCE</scope>
    <source>
        <strain evidence="10">BazhouSP</strain>
    </source>
</reference>
<keyword evidence="5" id="KW-1015">Disulfide bond</keyword>
<dbReference type="Pfam" id="PF00112">
    <property type="entry name" value="Peptidase_C1"/>
    <property type="match status" value="1"/>
</dbReference>
<feature type="region of interest" description="Disordered" evidence="7">
    <location>
        <begin position="163"/>
        <end position="185"/>
    </location>
</feature>